<keyword evidence="4 13" id="KW-0560">Oxidoreductase</keyword>
<dbReference type="FunFam" id="3.40.50.720:FF:000266">
    <property type="entry name" value="Glyceraldehyde-3-phosphate dehydrogenase"/>
    <property type="match status" value="1"/>
</dbReference>
<feature type="site" description="Activates thiol group during catalysis" evidence="11">
    <location>
        <position position="234"/>
    </location>
</feature>
<feature type="binding site" evidence="10">
    <location>
        <position position="90"/>
    </location>
    <ligand>
        <name>NAD(+)</name>
        <dbReference type="ChEBI" id="CHEBI:57540"/>
    </ligand>
</feature>
<dbReference type="Pfam" id="PF02800">
    <property type="entry name" value="Gp_dh_C"/>
    <property type="match status" value="1"/>
</dbReference>
<feature type="binding site" evidence="10">
    <location>
        <position position="177"/>
    </location>
    <ligand>
        <name>NAD(+)</name>
        <dbReference type="ChEBI" id="CHEBI:57540"/>
    </ligand>
</feature>
<comment type="subunit">
    <text evidence="3 13">Homotetramer.</text>
</comment>
<dbReference type="Gene3D" id="3.40.50.720">
    <property type="entry name" value="NAD(P)-binding Rossmann-like Domain"/>
    <property type="match status" value="1"/>
</dbReference>
<name>A0A1B6ENF3_9HEMI</name>
<feature type="binding site" evidence="10">
    <location>
        <position position="371"/>
    </location>
    <ligand>
        <name>NAD(+)</name>
        <dbReference type="ChEBI" id="CHEBI:57540"/>
    </ligand>
</feature>
<dbReference type="PANTHER" id="PTHR10836:SF76">
    <property type="entry name" value="GLYCERALDEHYDE-3-PHOSPHATE DEHYDROGENASE-RELATED"/>
    <property type="match status" value="1"/>
</dbReference>
<dbReference type="GO" id="GO:0050661">
    <property type="term" value="F:NADP binding"/>
    <property type="evidence" value="ECO:0007669"/>
    <property type="project" value="InterPro"/>
</dbReference>
<dbReference type="Gene3D" id="3.30.360.10">
    <property type="entry name" value="Dihydrodipicolinate Reductase, domain 2"/>
    <property type="match status" value="1"/>
</dbReference>
<dbReference type="GO" id="GO:0006096">
    <property type="term" value="P:glycolytic process"/>
    <property type="evidence" value="ECO:0007669"/>
    <property type="project" value="UniProtKB-UniPathway"/>
</dbReference>
<evidence type="ECO:0000259" key="15">
    <source>
        <dbReference type="SMART" id="SM00846"/>
    </source>
</evidence>
<evidence type="ECO:0000256" key="4">
    <source>
        <dbReference type="ARBA" id="ARBA00023002"/>
    </source>
</evidence>
<dbReference type="GO" id="GO:0051287">
    <property type="term" value="F:NAD binding"/>
    <property type="evidence" value="ECO:0007669"/>
    <property type="project" value="UniProtKB-UniRule"/>
</dbReference>
<dbReference type="AlphaFoldDB" id="A0A1B6ENF3"/>
<dbReference type="InterPro" id="IPR020831">
    <property type="entry name" value="GlycerAld/Erythrose_P_DH"/>
</dbReference>
<dbReference type="PANTHER" id="PTHR10836">
    <property type="entry name" value="GLYCERALDEHYDE 3-PHOSPHATE DEHYDROGENASE"/>
    <property type="match status" value="1"/>
</dbReference>
<dbReference type="SMART" id="SM00846">
    <property type="entry name" value="Gp_dh_N"/>
    <property type="match status" value="1"/>
</dbReference>
<gene>
    <name evidence="16" type="ORF">g.32510</name>
</gene>
<feature type="active site" description="Nucleophile" evidence="8">
    <location>
        <position position="207"/>
    </location>
</feature>
<dbReference type="EMBL" id="GECZ01030314">
    <property type="protein sequence ID" value="JAS39455.1"/>
    <property type="molecule type" value="Transcribed_RNA"/>
</dbReference>
<feature type="binding site" evidence="9">
    <location>
        <begin position="206"/>
        <end position="208"/>
    </location>
    <ligand>
        <name>D-glyceraldehyde 3-phosphate</name>
        <dbReference type="ChEBI" id="CHEBI:59776"/>
    </ligand>
</feature>
<evidence type="ECO:0000256" key="9">
    <source>
        <dbReference type="PIRSR" id="PIRSR000149-2"/>
    </source>
</evidence>
<feature type="binding site" evidence="9">
    <location>
        <position position="237"/>
    </location>
    <ligand>
        <name>D-glyceraldehyde 3-phosphate</name>
        <dbReference type="ChEBI" id="CHEBI:59776"/>
    </ligand>
</feature>
<dbReference type="GO" id="GO:0005829">
    <property type="term" value="C:cytosol"/>
    <property type="evidence" value="ECO:0007669"/>
    <property type="project" value="TreeGrafter"/>
</dbReference>
<dbReference type="UniPathway" id="UPA00109">
    <property type="reaction ID" value="UER00184"/>
</dbReference>
<keyword evidence="5 10" id="KW-0520">NAD</keyword>
<accession>A0A1B6ENF3</accession>
<dbReference type="InterPro" id="IPR020828">
    <property type="entry name" value="GlycerAld_3-P_DH_NAD(P)-bd"/>
</dbReference>
<dbReference type="PRINTS" id="PR00078">
    <property type="entry name" value="G3PDHDRGNASE"/>
</dbReference>
<comment type="similarity">
    <text evidence="2 12">Belongs to the glyceraldehyde-3-phosphate dehydrogenase family.</text>
</comment>
<dbReference type="CDD" id="cd18126">
    <property type="entry name" value="GAPDH_I_C"/>
    <property type="match status" value="1"/>
</dbReference>
<feature type="domain" description="Glyceraldehyde 3-phosphate dehydrogenase NAD(P) binding" evidence="15">
    <location>
        <begin position="58"/>
        <end position="207"/>
    </location>
</feature>
<keyword evidence="10" id="KW-0547">Nucleotide-binding</keyword>
<keyword evidence="6 13" id="KW-0324">Glycolysis</keyword>
<feature type="binding site" evidence="10">
    <location>
        <begin position="67"/>
        <end position="68"/>
    </location>
    <ligand>
        <name>NAD(+)</name>
        <dbReference type="ChEBI" id="CHEBI:57540"/>
    </ligand>
</feature>
<proteinExistence type="inferred from homology"/>
<dbReference type="FunFam" id="3.30.360.10:FF:000001">
    <property type="entry name" value="Glyceraldehyde-3-phosphate dehydrogenase"/>
    <property type="match status" value="1"/>
</dbReference>
<evidence type="ECO:0000256" key="3">
    <source>
        <dbReference type="ARBA" id="ARBA00011881"/>
    </source>
</evidence>
<evidence type="ECO:0000256" key="1">
    <source>
        <dbReference type="ARBA" id="ARBA00004869"/>
    </source>
</evidence>
<dbReference type="GO" id="GO:0019682">
    <property type="term" value="P:glyceraldehyde-3-phosphate metabolic process"/>
    <property type="evidence" value="ECO:0007669"/>
    <property type="project" value="UniProtKB-ARBA"/>
</dbReference>
<protein>
    <recommendedName>
        <fullName evidence="13">Glyceraldehyde-3-phosphate dehydrogenase</fullName>
        <ecNumber evidence="13">1.2.1.12</ecNumber>
    </recommendedName>
</protein>
<dbReference type="PIRSF" id="PIRSF000149">
    <property type="entry name" value="GAP_DH"/>
    <property type="match status" value="1"/>
</dbReference>
<comment type="pathway">
    <text evidence="1 13">Carbohydrate degradation; glycolysis; pyruvate from D-glyceraldehyde 3-phosphate: step 1/5.</text>
</comment>
<feature type="binding site" evidence="9">
    <location>
        <begin position="266"/>
        <end position="267"/>
    </location>
    <ligand>
        <name>D-glyceraldehyde 3-phosphate</name>
        <dbReference type="ChEBI" id="CHEBI:59776"/>
    </ligand>
</feature>
<evidence type="ECO:0000256" key="10">
    <source>
        <dbReference type="PIRSR" id="PIRSR000149-3"/>
    </source>
</evidence>
<evidence type="ECO:0000256" key="13">
    <source>
        <dbReference type="RuleBase" id="RU361160"/>
    </source>
</evidence>
<evidence type="ECO:0000313" key="16">
    <source>
        <dbReference type="EMBL" id="JAS39455.1"/>
    </source>
</evidence>
<evidence type="ECO:0000256" key="7">
    <source>
        <dbReference type="ARBA" id="ARBA00047698"/>
    </source>
</evidence>
<dbReference type="SUPFAM" id="SSF51735">
    <property type="entry name" value="NAD(P)-binding Rossmann-fold domains"/>
    <property type="match status" value="1"/>
</dbReference>
<evidence type="ECO:0000256" key="12">
    <source>
        <dbReference type="RuleBase" id="RU000397"/>
    </source>
</evidence>
<dbReference type="InterPro" id="IPR036291">
    <property type="entry name" value="NAD(P)-bd_dom_sf"/>
</dbReference>
<evidence type="ECO:0000256" key="6">
    <source>
        <dbReference type="ARBA" id="ARBA00023152"/>
    </source>
</evidence>
<evidence type="ECO:0000256" key="14">
    <source>
        <dbReference type="SAM" id="MobiDB-lite"/>
    </source>
</evidence>
<dbReference type="InterPro" id="IPR020830">
    <property type="entry name" value="GlycerAld_3-P_DH_AS"/>
</dbReference>
<dbReference type="GO" id="GO:0004365">
    <property type="term" value="F:glyceraldehyde-3-phosphate dehydrogenase (NAD+) (phosphorylating) activity"/>
    <property type="evidence" value="ECO:0007669"/>
    <property type="project" value="UniProtKB-UniRule"/>
</dbReference>
<dbReference type="InterPro" id="IPR006424">
    <property type="entry name" value="Glyceraldehyde-3-P_DH_1"/>
</dbReference>
<dbReference type="InterPro" id="IPR020829">
    <property type="entry name" value="GlycerAld_3-P_DH_cat"/>
</dbReference>
<feature type="binding site" evidence="9">
    <location>
        <position position="289"/>
    </location>
    <ligand>
        <name>D-glyceraldehyde 3-phosphate</name>
        <dbReference type="ChEBI" id="CHEBI:59776"/>
    </ligand>
</feature>
<dbReference type="CDD" id="cd05214">
    <property type="entry name" value="GAPDH_I_N"/>
    <property type="match status" value="1"/>
</dbReference>
<dbReference type="GO" id="GO:0006006">
    <property type="term" value="P:glucose metabolic process"/>
    <property type="evidence" value="ECO:0007669"/>
    <property type="project" value="InterPro"/>
</dbReference>
<evidence type="ECO:0000256" key="2">
    <source>
        <dbReference type="ARBA" id="ARBA00007406"/>
    </source>
</evidence>
<dbReference type="EC" id="1.2.1.12" evidence="13"/>
<evidence type="ECO:0000256" key="11">
    <source>
        <dbReference type="PIRSR" id="PIRSR000149-4"/>
    </source>
</evidence>
<dbReference type="NCBIfam" id="TIGR01534">
    <property type="entry name" value="GAPDH-I"/>
    <property type="match status" value="1"/>
</dbReference>
<comment type="catalytic activity">
    <reaction evidence="7 13">
        <text>D-glyceraldehyde 3-phosphate + phosphate + NAD(+) = (2R)-3-phospho-glyceroyl phosphate + NADH + H(+)</text>
        <dbReference type="Rhea" id="RHEA:10300"/>
        <dbReference type="ChEBI" id="CHEBI:15378"/>
        <dbReference type="ChEBI" id="CHEBI:43474"/>
        <dbReference type="ChEBI" id="CHEBI:57540"/>
        <dbReference type="ChEBI" id="CHEBI:57604"/>
        <dbReference type="ChEBI" id="CHEBI:57945"/>
        <dbReference type="ChEBI" id="CHEBI:59776"/>
        <dbReference type="EC" id="1.2.1.12"/>
    </reaction>
</comment>
<sequence length="392" mass="42503">MLKLFQLWQPNVRVFLTSSLKPIRTLSILSSRLKSDKQCSSGGSGRREEDRSGDGCPPKIAINGFGRIGRLALRIAVEHGCPLEIVAVNDPGMKTDQMAYLLKYDSTHGTFAADVAVEGSELIVDGKSICTYSEGDPENIPWKDLEVDYVIESSGKYTTAKKAQAHITSGAKKVVITAPSSDSPMYVVGVNLDAYDSSKNVVSCASCTTNCLAPLAKVVHENFEIIEALMTTIHSITPSQKTLDGPASKNWRVGRGALQNMIPSSTGAAKAVAKVLPELEGKMTAMSVRVPVANVSLVDLTCRLKKGASLDNIKCALYEAMEGPMMGIINVTNDEVVSSDFIHSHYSCTYDAKASLALNDKFVKLIAWYDNEYGYTCRVIDLIKFMHAEGKC</sequence>
<feature type="region of interest" description="Disordered" evidence="14">
    <location>
        <begin position="35"/>
        <end position="56"/>
    </location>
</feature>
<dbReference type="SUPFAM" id="SSF55347">
    <property type="entry name" value="Glyceraldehyde-3-phosphate dehydrogenase-like, C-terminal domain"/>
    <property type="match status" value="1"/>
</dbReference>
<evidence type="ECO:0000256" key="8">
    <source>
        <dbReference type="PIRSR" id="PIRSR000149-1"/>
    </source>
</evidence>
<evidence type="ECO:0000256" key="5">
    <source>
        <dbReference type="ARBA" id="ARBA00023027"/>
    </source>
</evidence>
<dbReference type="PROSITE" id="PS00071">
    <property type="entry name" value="GAPDH"/>
    <property type="match status" value="1"/>
</dbReference>
<dbReference type="Pfam" id="PF00044">
    <property type="entry name" value="Gp_dh_N"/>
    <property type="match status" value="1"/>
</dbReference>
<reference evidence="16" key="1">
    <citation type="submission" date="2015-11" db="EMBL/GenBank/DDBJ databases">
        <title>De novo transcriptome assembly of four potential Pierce s Disease insect vectors from Arizona vineyards.</title>
        <authorList>
            <person name="Tassone E.E."/>
        </authorList>
    </citation>
    <scope>NUCLEOTIDE SEQUENCE</scope>
</reference>
<organism evidence="16">
    <name type="scientific">Cuerna arida</name>
    <dbReference type="NCBI Taxonomy" id="1464854"/>
    <lineage>
        <taxon>Eukaryota</taxon>
        <taxon>Metazoa</taxon>
        <taxon>Ecdysozoa</taxon>
        <taxon>Arthropoda</taxon>
        <taxon>Hexapoda</taxon>
        <taxon>Insecta</taxon>
        <taxon>Pterygota</taxon>
        <taxon>Neoptera</taxon>
        <taxon>Paraneoptera</taxon>
        <taxon>Hemiptera</taxon>
        <taxon>Auchenorrhyncha</taxon>
        <taxon>Membracoidea</taxon>
        <taxon>Cicadellidae</taxon>
        <taxon>Cicadellinae</taxon>
        <taxon>Proconiini</taxon>
        <taxon>Cuerna</taxon>
    </lineage>
</organism>